<feature type="compositionally biased region" description="Low complexity" evidence="1">
    <location>
        <begin position="45"/>
        <end position="60"/>
    </location>
</feature>
<accession>A0A3G2JLA0</accession>
<sequence length="72" mass="7358">MSALSGVYIIGPDVTPEAEGCGGDERDPSTTTEMPRMNRSQATGPTEARPASPAAADGALPRGGSALWRRGT</sequence>
<dbReference type="Proteomes" id="UP000268329">
    <property type="component" value="Chromosome"/>
</dbReference>
<evidence type="ECO:0000256" key="1">
    <source>
        <dbReference type="SAM" id="MobiDB-lite"/>
    </source>
</evidence>
<feature type="compositionally biased region" description="Polar residues" evidence="1">
    <location>
        <begin position="29"/>
        <end position="44"/>
    </location>
</feature>
<evidence type="ECO:0000313" key="3">
    <source>
        <dbReference type="Proteomes" id="UP000268329"/>
    </source>
</evidence>
<gene>
    <name evidence="2" type="ORF">D9753_35020</name>
</gene>
<dbReference type="AlphaFoldDB" id="A0A3G2JLA0"/>
<protein>
    <submittedName>
        <fullName evidence="2">Uncharacterized protein</fullName>
    </submittedName>
</protein>
<evidence type="ECO:0000313" key="2">
    <source>
        <dbReference type="EMBL" id="AYN43236.1"/>
    </source>
</evidence>
<organism evidence="2 3">
    <name type="scientific">Streptomyces dangxiongensis</name>
    <dbReference type="NCBI Taxonomy" id="1442032"/>
    <lineage>
        <taxon>Bacteria</taxon>
        <taxon>Bacillati</taxon>
        <taxon>Actinomycetota</taxon>
        <taxon>Actinomycetes</taxon>
        <taxon>Kitasatosporales</taxon>
        <taxon>Streptomycetaceae</taxon>
        <taxon>Streptomyces</taxon>
    </lineage>
</organism>
<dbReference type="KEGG" id="sdd:D9753_35020"/>
<dbReference type="EMBL" id="CP033073">
    <property type="protein sequence ID" value="AYN43236.1"/>
    <property type="molecule type" value="Genomic_DNA"/>
</dbReference>
<feature type="region of interest" description="Disordered" evidence="1">
    <location>
        <begin position="1"/>
        <end position="72"/>
    </location>
</feature>
<proteinExistence type="predicted"/>
<name>A0A3G2JLA0_9ACTN</name>
<keyword evidence="3" id="KW-1185">Reference proteome</keyword>
<reference evidence="2 3" key="1">
    <citation type="submission" date="2018-10" db="EMBL/GenBank/DDBJ databases">
        <title>The genome of Streptomyces dangxiongensis Z022.</title>
        <authorList>
            <person name="Zhang B."/>
        </authorList>
    </citation>
    <scope>NUCLEOTIDE SEQUENCE [LARGE SCALE GENOMIC DNA]</scope>
    <source>
        <strain evidence="2 3">Z022</strain>
    </source>
</reference>